<keyword evidence="1" id="KW-1133">Transmembrane helix</keyword>
<dbReference type="EMBL" id="CP029608">
    <property type="protein sequence ID" value="AXI60079.1"/>
    <property type="molecule type" value="Genomic_DNA"/>
</dbReference>
<keyword evidence="1" id="KW-0812">Transmembrane</keyword>
<gene>
    <name evidence="2" type="ORF">DLD99_06220</name>
</gene>
<keyword evidence="3" id="KW-1185">Reference proteome</keyword>
<evidence type="ECO:0000313" key="2">
    <source>
        <dbReference type="EMBL" id="AXI60079.1"/>
    </source>
</evidence>
<protein>
    <submittedName>
        <fullName evidence="2">Uncharacterized protein</fullName>
    </submittedName>
</protein>
<dbReference type="RefSeq" id="WP_114881631.1">
    <property type="nucleotide sequence ID" value="NZ_CP029608.1"/>
</dbReference>
<keyword evidence="1" id="KW-0472">Membrane</keyword>
<organism evidence="2 3">
    <name type="scientific">Pseudomonas kribbensis</name>
    <dbReference type="NCBI Taxonomy" id="1628086"/>
    <lineage>
        <taxon>Bacteria</taxon>
        <taxon>Pseudomonadati</taxon>
        <taxon>Pseudomonadota</taxon>
        <taxon>Gammaproteobacteria</taxon>
        <taxon>Pseudomonadales</taxon>
        <taxon>Pseudomonadaceae</taxon>
        <taxon>Pseudomonas</taxon>
    </lineage>
</organism>
<accession>A0A345RLB3</accession>
<feature type="transmembrane region" description="Helical" evidence="1">
    <location>
        <begin position="125"/>
        <end position="144"/>
    </location>
</feature>
<dbReference type="Proteomes" id="UP000253720">
    <property type="component" value="Chromosome"/>
</dbReference>
<proteinExistence type="predicted"/>
<evidence type="ECO:0000256" key="1">
    <source>
        <dbReference type="SAM" id="Phobius"/>
    </source>
</evidence>
<reference evidence="2 3" key="1">
    <citation type="submission" date="2018-05" db="EMBL/GenBank/DDBJ databases">
        <title>Complete genome sequence of Pseudomonas kribbensis 46-2(T).</title>
        <authorList>
            <person name="Jeong H."/>
            <person name="Lee S.-G."/>
            <person name="Rha E."/>
            <person name="Kim H."/>
        </authorList>
    </citation>
    <scope>NUCLEOTIDE SEQUENCE [LARGE SCALE GENOMIC DNA]</scope>
    <source>
        <strain evidence="2 3">46-2</strain>
    </source>
</reference>
<evidence type="ECO:0000313" key="3">
    <source>
        <dbReference type="Proteomes" id="UP000253720"/>
    </source>
</evidence>
<dbReference type="KEGG" id="pke:DLD99_06220"/>
<name>A0A345RLB3_9PSED</name>
<sequence length="172" mass="19611">MKEMQIVDGRLDEKSRGFGGDMISYHYWKVDGKKHERLEIPDVLDAHVKAGERIRATYQPGKDNVNRIWAIQLDNEPIRSVVNVPFIAVSLGRLSILPLMVAIFTIFVAYGFWENSANHRSFHGSSYQLGWIALNLFVSYRYMIKPMLIITRGIKAFREYCAKAPASASTSN</sequence>
<feature type="transmembrane region" description="Helical" evidence="1">
    <location>
        <begin position="94"/>
        <end position="113"/>
    </location>
</feature>
<dbReference type="AlphaFoldDB" id="A0A345RLB3"/>